<dbReference type="EMBL" id="CP054139">
    <property type="protein sequence ID" value="QKJ31109.1"/>
    <property type="molecule type" value="Genomic_DNA"/>
</dbReference>
<protein>
    <submittedName>
        <fullName evidence="1">DUF692 domain-containing protein</fullName>
    </submittedName>
</protein>
<proteinExistence type="predicted"/>
<dbReference type="RefSeq" id="WP_173415776.1">
    <property type="nucleotide sequence ID" value="NZ_CP054139.1"/>
</dbReference>
<keyword evidence="2" id="KW-1185">Reference proteome</keyword>
<organism evidence="1 2">
    <name type="scientific">Mucilaginibacter mali</name>
    <dbReference type="NCBI Taxonomy" id="2740462"/>
    <lineage>
        <taxon>Bacteria</taxon>
        <taxon>Pseudomonadati</taxon>
        <taxon>Bacteroidota</taxon>
        <taxon>Sphingobacteriia</taxon>
        <taxon>Sphingobacteriales</taxon>
        <taxon>Sphingobacteriaceae</taxon>
        <taxon>Mucilaginibacter</taxon>
    </lineage>
</organism>
<name>A0A7D4QUG2_9SPHI</name>
<dbReference type="Gene3D" id="3.20.20.150">
    <property type="entry name" value="Divalent-metal-dependent TIM barrel enzymes"/>
    <property type="match status" value="1"/>
</dbReference>
<evidence type="ECO:0000313" key="1">
    <source>
        <dbReference type="EMBL" id="QKJ31109.1"/>
    </source>
</evidence>
<accession>A0A7D4QUG2</accession>
<reference evidence="1 2" key="1">
    <citation type="submission" date="2020-05" db="EMBL/GenBank/DDBJ databases">
        <title>Mucilaginibacter mali sp. nov.</title>
        <authorList>
            <person name="Kim H.S."/>
            <person name="Lee K.C."/>
            <person name="Suh M.K."/>
            <person name="Kim J.-S."/>
            <person name="Han K.-I."/>
            <person name="Eom M.K."/>
            <person name="Shin Y.K."/>
            <person name="Lee J.-S."/>
        </authorList>
    </citation>
    <scope>NUCLEOTIDE SEQUENCE [LARGE SCALE GENOMIC DNA]</scope>
    <source>
        <strain evidence="1 2">G2-14</strain>
    </source>
</reference>
<dbReference type="KEGG" id="mmab:HQ865_15545"/>
<gene>
    <name evidence="1" type="ORF">HQ865_15545</name>
</gene>
<dbReference type="Pfam" id="PF05114">
    <property type="entry name" value="MbnB_TglH_ChrH"/>
    <property type="match status" value="1"/>
</dbReference>
<dbReference type="InterPro" id="IPR036237">
    <property type="entry name" value="Xyl_isomerase-like_sf"/>
</dbReference>
<dbReference type="Proteomes" id="UP000505355">
    <property type="component" value="Chromosome"/>
</dbReference>
<dbReference type="PANTHER" id="PTHR42194:SF1">
    <property type="entry name" value="UPF0276 PROTEIN HI_1600"/>
    <property type="match status" value="1"/>
</dbReference>
<dbReference type="AlphaFoldDB" id="A0A7D4QUG2"/>
<dbReference type="InterPro" id="IPR007801">
    <property type="entry name" value="MbnB/TglH/ChrH"/>
</dbReference>
<dbReference type="NCBIfam" id="NF003818">
    <property type="entry name" value="PRK05409.1"/>
    <property type="match status" value="1"/>
</dbReference>
<evidence type="ECO:0000313" key="2">
    <source>
        <dbReference type="Proteomes" id="UP000505355"/>
    </source>
</evidence>
<dbReference type="SUPFAM" id="SSF51658">
    <property type="entry name" value="Xylose isomerase-like"/>
    <property type="match status" value="1"/>
</dbReference>
<sequence length="305" mass="34601">MNTVNTPRLGLPNLGLGVGLRHQHFNYLMKHPPQVNWFEIISENFMDDFGFSRHVLMQMRKQVPIVMHGVSLSIGSTDALNMDYLKKLKALAAIVEPEWISDHLCWTGVMGVNTHDLLPMPLTEASLDHVCERVDRVQEFLQRPIVLENPSTYLEFRASEMPEWEFMSRMAKRTGCGLLLDVNNVFVSAHNHHFNAEEYITNLPHQHIVQIHVAGPTDFGELLVDTHDKPVPTQVWQLYLLAHQLTGGVSILLEWDSDIPEYPELVAEVFKAREVINGNIPNIAVQSAVRLPVSNPVHFQLAGNE</sequence>
<dbReference type="PANTHER" id="PTHR42194">
    <property type="entry name" value="UPF0276 PROTEIN HI_1600"/>
    <property type="match status" value="1"/>
</dbReference>